<dbReference type="SMART" id="SM00342">
    <property type="entry name" value="HTH_ARAC"/>
    <property type="match status" value="1"/>
</dbReference>
<dbReference type="RefSeq" id="WP_162390610.1">
    <property type="nucleotide sequence ID" value="NZ_CP045997.1"/>
</dbReference>
<name>A0A6P1W876_9BACT</name>
<dbReference type="Gene3D" id="1.10.10.60">
    <property type="entry name" value="Homeodomain-like"/>
    <property type="match status" value="1"/>
</dbReference>
<protein>
    <submittedName>
        <fullName evidence="5">Helix-turn-helix domain-containing protein</fullName>
    </submittedName>
</protein>
<feature type="domain" description="HTH araC/xylS-type" evidence="4">
    <location>
        <begin position="188"/>
        <end position="298"/>
    </location>
</feature>
<keyword evidence="2" id="KW-0238">DNA-binding</keyword>
<dbReference type="SUPFAM" id="SSF46689">
    <property type="entry name" value="Homeodomain-like"/>
    <property type="match status" value="1"/>
</dbReference>
<accession>A0A6P1W876</accession>
<evidence type="ECO:0000256" key="2">
    <source>
        <dbReference type="ARBA" id="ARBA00023125"/>
    </source>
</evidence>
<dbReference type="EMBL" id="CP045997">
    <property type="protein sequence ID" value="QHW00220.1"/>
    <property type="molecule type" value="Genomic_DNA"/>
</dbReference>
<proteinExistence type="predicted"/>
<gene>
    <name evidence="5" type="ORF">GJR95_36665</name>
</gene>
<evidence type="ECO:0000256" key="3">
    <source>
        <dbReference type="ARBA" id="ARBA00023163"/>
    </source>
</evidence>
<evidence type="ECO:0000259" key="4">
    <source>
        <dbReference type="PROSITE" id="PS01124"/>
    </source>
</evidence>
<keyword evidence="3" id="KW-0804">Transcription</keyword>
<dbReference type="InterPro" id="IPR018060">
    <property type="entry name" value="HTH_AraC"/>
</dbReference>
<dbReference type="PANTHER" id="PTHR43280:SF32">
    <property type="entry name" value="TRANSCRIPTIONAL REGULATORY PROTEIN"/>
    <property type="match status" value="1"/>
</dbReference>
<dbReference type="GO" id="GO:0003700">
    <property type="term" value="F:DNA-binding transcription factor activity"/>
    <property type="evidence" value="ECO:0007669"/>
    <property type="project" value="InterPro"/>
</dbReference>
<evidence type="ECO:0000313" key="6">
    <source>
        <dbReference type="Proteomes" id="UP000464577"/>
    </source>
</evidence>
<dbReference type="GO" id="GO:0043565">
    <property type="term" value="F:sequence-specific DNA binding"/>
    <property type="evidence" value="ECO:0007669"/>
    <property type="project" value="InterPro"/>
</dbReference>
<evidence type="ECO:0000313" key="5">
    <source>
        <dbReference type="EMBL" id="QHW00220.1"/>
    </source>
</evidence>
<evidence type="ECO:0000256" key="1">
    <source>
        <dbReference type="ARBA" id="ARBA00023015"/>
    </source>
</evidence>
<sequence>MKKIDLSEDLKLDERVWMPADISKDIQHFNVFYVRHTNDERFNCKPFSRKSLYKISLLKGKTRLYYADKTMEFDCGLLFTNPNIPYSWEHLESEQVAYFCIFTDEFFDQFISLNEYPVFQPGYVPLFPLSPEQFADFENLFKQMLSEIALEFRYKYDSLRAMVLQLILTALKLEPSTFQRYTDSNGSQRIVSIFMELLERQFPIESTMQRMALRYPTDFAAQLSVHVNHLNHALKQVTGKTTSQLIAIRLMQEARSLLQHTDWNITEIAWCLGFDDLPHFIHFFKRSQQLTPKLYRQMQTI</sequence>
<dbReference type="PROSITE" id="PS01124">
    <property type="entry name" value="HTH_ARAC_FAMILY_2"/>
    <property type="match status" value="1"/>
</dbReference>
<dbReference type="KEGG" id="senf:GJR95_36665"/>
<dbReference type="Pfam" id="PF12833">
    <property type="entry name" value="HTH_18"/>
    <property type="match status" value="1"/>
</dbReference>
<dbReference type="InterPro" id="IPR009057">
    <property type="entry name" value="Homeodomain-like_sf"/>
</dbReference>
<dbReference type="Proteomes" id="UP000464577">
    <property type="component" value="Chromosome"/>
</dbReference>
<reference evidence="5 6" key="1">
    <citation type="submission" date="2019-11" db="EMBL/GenBank/DDBJ databases">
        <title>Spirosoma endbachense sp. nov., isolated from a natural salt meadow.</title>
        <authorList>
            <person name="Rojas J."/>
            <person name="Ambika Manirajan B."/>
            <person name="Ratering S."/>
            <person name="Suarez C."/>
            <person name="Geissler-Plaum R."/>
            <person name="Schnell S."/>
        </authorList>
    </citation>
    <scope>NUCLEOTIDE SEQUENCE [LARGE SCALE GENOMIC DNA]</scope>
    <source>
        <strain evidence="5 6">I-24</strain>
    </source>
</reference>
<keyword evidence="1" id="KW-0805">Transcription regulation</keyword>
<organism evidence="5 6">
    <name type="scientific">Spirosoma endbachense</name>
    <dbReference type="NCBI Taxonomy" id="2666025"/>
    <lineage>
        <taxon>Bacteria</taxon>
        <taxon>Pseudomonadati</taxon>
        <taxon>Bacteroidota</taxon>
        <taxon>Cytophagia</taxon>
        <taxon>Cytophagales</taxon>
        <taxon>Cytophagaceae</taxon>
        <taxon>Spirosoma</taxon>
    </lineage>
</organism>
<dbReference type="AlphaFoldDB" id="A0A6P1W876"/>
<dbReference type="PANTHER" id="PTHR43280">
    <property type="entry name" value="ARAC-FAMILY TRANSCRIPTIONAL REGULATOR"/>
    <property type="match status" value="1"/>
</dbReference>
<keyword evidence="6" id="KW-1185">Reference proteome</keyword>